<feature type="compositionally biased region" description="Polar residues" evidence="5">
    <location>
        <begin position="635"/>
        <end position="646"/>
    </location>
</feature>
<keyword evidence="1" id="KW-0112">Calmodulin-binding</keyword>
<dbReference type="Gene3D" id="1.20.5.190">
    <property type="match status" value="1"/>
</dbReference>
<comment type="function">
    <text evidence="4">May be involved in cooperative interactions with calmodulins or calmodulin-like proteins. Recruits calmodulin proteins to microtubules, thus being a potential scaffold in cellular signaling and trafficking. May associate with nucleic acids and regulate gene expression at the transcriptional or post-transcriptional level.</text>
</comment>
<dbReference type="PANTHER" id="PTHR32295">
    <property type="entry name" value="IQ-DOMAIN 5-RELATED"/>
    <property type="match status" value="1"/>
</dbReference>
<dbReference type="SUPFAM" id="SSF52540">
    <property type="entry name" value="P-loop containing nucleoside triphosphate hydrolases"/>
    <property type="match status" value="1"/>
</dbReference>
<comment type="caution">
    <text evidence="7">The sequence shown here is derived from an EMBL/GenBank/DDBJ whole genome shotgun (WGS) entry which is preliminary data.</text>
</comment>
<dbReference type="SMART" id="SM00015">
    <property type="entry name" value="IQ"/>
    <property type="match status" value="3"/>
</dbReference>
<feature type="region of interest" description="Disordered" evidence="5">
    <location>
        <begin position="461"/>
        <end position="480"/>
    </location>
</feature>
<dbReference type="EMBL" id="JBBPBK010000014">
    <property type="protein sequence ID" value="KAK9270900.1"/>
    <property type="molecule type" value="Genomic_DNA"/>
</dbReference>
<evidence type="ECO:0000256" key="1">
    <source>
        <dbReference type="ARBA" id="ARBA00022860"/>
    </source>
</evidence>
<dbReference type="PANTHER" id="PTHR32295:SF154">
    <property type="entry name" value="PROTEIN IQ-DOMAIN 32"/>
    <property type="match status" value="1"/>
</dbReference>
<evidence type="ECO:0000259" key="6">
    <source>
        <dbReference type="Pfam" id="PF13178"/>
    </source>
</evidence>
<feature type="region of interest" description="Disordered" evidence="5">
    <location>
        <begin position="274"/>
        <end position="306"/>
    </location>
</feature>
<reference evidence="7 8" key="1">
    <citation type="journal article" date="2024" name="Plant J.">
        <title>Genome sequences and population genomics reveal climatic adaptation and genomic divergence between two closely related sweetgum species.</title>
        <authorList>
            <person name="Xu W.Q."/>
            <person name="Ren C.Q."/>
            <person name="Zhang X.Y."/>
            <person name="Comes H.P."/>
            <person name="Liu X.H."/>
            <person name="Li Y.G."/>
            <person name="Kettle C.J."/>
            <person name="Jalonen R."/>
            <person name="Gaisberger H."/>
            <person name="Ma Y.Z."/>
            <person name="Qiu Y.X."/>
        </authorList>
    </citation>
    <scope>NUCLEOTIDE SEQUENCE [LARGE SCALE GENOMIC DNA]</scope>
    <source>
        <strain evidence="7">Hangzhou</strain>
    </source>
</reference>
<dbReference type="PROSITE" id="PS50096">
    <property type="entry name" value="IQ"/>
    <property type="match status" value="3"/>
</dbReference>
<dbReference type="Pfam" id="PF00612">
    <property type="entry name" value="IQ"/>
    <property type="match status" value="2"/>
</dbReference>
<dbReference type="GO" id="GO:0005516">
    <property type="term" value="F:calmodulin binding"/>
    <property type="evidence" value="ECO:0007669"/>
    <property type="project" value="UniProtKB-KW"/>
</dbReference>
<dbReference type="InterPro" id="IPR027417">
    <property type="entry name" value="P-loop_NTPase"/>
</dbReference>
<feature type="region of interest" description="Disordered" evidence="5">
    <location>
        <begin position="495"/>
        <end position="572"/>
    </location>
</feature>
<feature type="compositionally biased region" description="Polar residues" evidence="5">
    <location>
        <begin position="362"/>
        <end position="376"/>
    </location>
</feature>
<evidence type="ECO:0000256" key="2">
    <source>
        <dbReference type="ARBA" id="ARBA00024341"/>
    </source>
</evidence>
<comment type="subunit">
    <text evidence="3">Binds to multiple calmodulin (CaM) in the presence of Ca(2+) and CaM-like proteins.</text>
</comment>
<sequence length="800" mass="88242">MISKPRRSVEGNLSRVMQRLGFYEEMFFLREVQSKGSSDKRGWSFRKRSARHRVLSNTVITETPYSGNKESPESAANNFQTSSDSTVPEKISVLQWTDEKAQLSTSKNLNVTETIVATENENKVDVNVEESVAIAIQAAIRGILAQRSLLKLKNVVKLQAAVRGHLVRRHAVGTLRCVQAIIKMQALVRARRARLSLERAYKERDNNSSNPLEKEVSMTKTNVPYTSIEKLLSNKFACQLLESTSKTKSIQIKCDSSRPNSGWKWLERWMSVSSSDVSQSQKPDLSTEQKGQEELENSPSQIETEIPSEVCESADLKSGIKETELPSESEDNLITYDAENFDFHACHPTSYSLRDKLEEPSENTGTFNAKGTQSEIDSVPDETMQSDAKVPDANVQVEHSKPEMKSEQPKGSMEMFASEQLETEGKKIVFGSRKASNPAFISAQSKFEELSLTANSNRSISSTHQDVGVNSNVDTVSSGDSVNRTKEFSLGENLVPHNPRVQVGGSECGTELSISSTLDSPDRYEVGAMEFEHEAKGPKEEACNPDSGKNLDVEAKDVSTIPVSNLSDSVSVQTENVDDVIVESVNAVVAADSPQFEQKPERSESDMQTVLDTEASRQAYRSSPEASPRSHITVPESQGTPSSQVSVKPKRSKTDKSGSKQKHKSLSAGKSSPSNPNHDSGARSSVEQLPKDQKVGKRRNSFGSVRTDNVDQERRDSNSNNSLPSYMQATESARAKAHANNSPRSSPDLQEKDIYIKKRHSLPGANGKQGSPRIQQSMSKAQQVAKGNGTNSPHERKWQR</sequence>
<feature type="compositionally biased region" description="Basic and acidic residues" evidence="5">
    <location>
        <begin position="520"/>
        <end position="542"/>
    </location>
</feature>
<dbReference type="Proteomes" id="UP001415857">
    <property type="component" value="Unassembled WGS sequence"/>
</dbReference>
<dbReference type="AlphaFoldDB" id="A0AAP0R6G9"/>
<feature type="region of interest" description="Disordered" evidence="5">
    <location>
        <begin position="61"/>
        <end position="83"/>
    </location>
</feature>
<organism evidence="7 8">
    <name type="scientific">Liquidambar formosana</name>
    <name type="common">Formosan gum</name>
    <dbReference type="NCBI Taxonomy" id="63359"/>
    <lineage>
        <taxon>Eukaryota</taxon>
        <taxon>Viridiplantae</taxon>
        <taxon>Streptophyta</taxon>
        <taxon>Embryophyta</taxon>
        <taxon>Tracheophyta</taxon>
        <taxon>Spermatophyta</taxon>
        <taxon>Magnoliopsida</taxon>
        <taxon>eudicotyledons</taxon>
        <taxon>Gunneridae</taxon>
        <taxon>Pentapetalae</taxon>
        <taxon>Saxifragales</taxon>
        <taxon>Altingiaceae</taxon>
        <taxon>Liquidambar</taxon>
    </lineage>
</organism>
<proteinExistence type="inferred from homology"/>
<evidence type="ECO:0000313" key="7">
    <source>
        <dbReference type="EMBL" id="KAK9270900.1"/>
    </source>
</evidence>
<feature type="compositionally biased region" description="Polar residues" evidence="5">
    <location>
        <begin position="768"/>
        <end position="782"/>
    </location>
</feature>
<feature type="compositionally biased region" description="Basic and acidic residues" evidence="5">
    <location>
        <begin position="398"/>
        <end position="408"/>
    </location>
</feature>
<gene>
    <name evidence="7" type="ORF">L1049_026486</name>
</gene>
<accession>A0AAP0R6G9</accession>
<feature type="compositionally biased region" description="Basic and acidic residues" evidence="5">
    <location>
        <begin position="708"/>
        <end position="717"/>
    </location>
</feature>
<evidence type="ECO:0000313" key="8">
    <source>
        <dbReference type="Proteomes" id="UP001415857"/>
    </source>
</evidence>
<feature type="compositionally biased region" description="Polar residues" evidence="5">
    <location>
        <begin position="739"/>
        <end position="748"/>
    </location>
</feature>
<evidence type="ECO:0000256" key="4">
    <source>
        <dbReference type="ARBA" id="ARBA00045534"/>
    </source>
</evidence>
<evidence type="ECO:0000256" key="5">
    <source>
        <dbReference type="SAM" id="MobiDB-lite"/>
    </source>
</evidence>
<dbReference type="InterPro" id="IPR000048">
    <property type="entry name" value="IQ_motif_EF-hand-BS"/>
</dbReference>
<feature type="region of interest" description="Disordered" evidence="5">
    <location>
        <begin position="591"/>
        <end position="800"/>
    </location>
</feature>
<dbReference type="InterPro" id="IPR025064">
    <property type="entry name" value="DUF4005"/>
</dbReference>
<feature type="compositionally biased region" description="Polar residues" evidence="5">
    <location>
        <begin position="718"/>
        <end position="731"/>
    </location>
</feature>
<feature type="domain" description="DUF4005" evidence="6">
    <location>
        <begin position="716"/>
        <end position="775"/>
    </location>
</feature>
<feature type="region of interest" description="Disordered" evidence="5">
    <location>
        <begin position="354"/>
        <end position="412"/>
    </location>
</feature>
<evidence type="ECO:0000256" key="3">
    <source>
        <dbReference type="ARBA" id="ARBA00024378"/>
    </source>
</evidence>
<feature type="compositionally biased region" description="Polar residues" evidence="5">
    <location>
        <begin position="668"/>
        <end position="687"/>
    </location>
</feature>
<comment type="similarity">
    <text evidence="2">Belongs to the IQD family.</text>
</comment>
<dbReference type="Pfam" id="PF13178">
    <property type="entry name" value="DUF4005"/>
    <property type="match status" value="1"/>
</dbReference>
<name>A0AAP0R6G9_LIQFO</name>
<keyword evidence="8" id="KW-1185">Reference proteome</keyword>
<feature type="compositionally biased region" description="Polar residues" evidence="5">
    <location>
        <begin position="561"/>
        <end position="572"/>
    </location>
</feature>
<protein>
    <recommendedName>
        <fullName evidence="6">DUF4005 domain-containing protein</fullName>
    </recommendedName>
</protein>